<dbReference type="Pfam" id="PF11951">
    <property type="entry name" value="Fungal_trans_2"/>
    <property type="match status" value="1"/>
</dbReference>
<dbReference type="OrthoDB" id="5213892at2759"/>
<dbReference type="PANTHER" id="PTHR37534">
    <property type="entry name" value="TRANSCRIPTIONAL ACTIVATOR PROTEIN UGA3"/>
    <property type="match status" value="1"/>
</dbReference>
<sequence length="515" mass="58235">MSASRTKSGCWTCRIRRKNCASRALHCHGYGERPAWMSGEHGRQQILDSEQARDVRNGAERAYRRRRQNGSAVAPWSPYVLVQDLSRPSPDTHPRSPELDRTWSSCTQILRDCDYTPDYQYVHTFLDLIFPVQWGFFDLHQRQSDRQWLFDTIIASEPIYHASLGMCLSFESGLKAGSTSGQCNITPEVRASKLSALRGLQQYVAQLQQEPCLDISFLPQAVRSVAVILLLASLEIFTDVEGSWEVHQNAAGTVLDLIETKMTVPGSTSTLGVGFVGHLLQTLAPSFETRALEFFVTSFVWGDILAEATHGITYGKPRQFDYLPLLRQDIINMRTIMGCRNSIMIAIKEGQWEAEQMDKAKILNQRIRDLVQETTHVITSEPANPEAGSHWVTAIHAHACLVFLQTILMLHVGRSLLDMKGAVEECLVLLEALPSHLFIRVCWPYALVGCMASESQHGRFRVVLRRAEEAGHVLGFTWKGLIIMEACWKLRHEMPGSVWCLQTTMKHMEMRVLLI</sequence>
<dbReference type="AlphaFoldDB" id="A0A8K0SU03"/>
<evidence type="ECO:0000256" key="1">
    <source>
        <dbReference type="ARBA" id="ARBA00004123"/>
    </source>
</evidence>
<dbReference type="GO" id="GO:0000976">
    <property type="term" value="F:transcription cis-regulatory region binding"/>
    <property type="evidence" value="ECO:0007669"/>
    <property type="project" value="TreeGrafter"/>
</dbReference>
<evidence type="ECO:0000256" key="2">
    <source>
        <dbReference type="ARBA" id="ARBA00023242"/>
    </source>
</evidence>
<comment type="subcellular location">
    <subcellularLocation>
        <location evidence="1">Nucleus</location>
    </subcellularLocation>
</comment>
<comment type="caution">
    <text evidence="3">The sequence shown here is derived from an EMBL/GenBank/DDBJ whole genome shotgun (WGS) entry which is preliminary data.</text>
</comment>
<organism evidence="3 4">
    <name type="scientific">Stachybotrys elegans</name>
    <dbReference type="NCBI Taxonomy" id="80388"/>
    <lineage>
        <taxon>Eukaryota</taxon>
        <taxon>Fungi</taxon>
        <taxon>Dikarya</taxon>
        <taxon>Ascomycota</taxon>
        <taxon>Pezizomycotina</taxon>
        <taxon>Sordariomycetes</taxon>
        <taxon>Hypocreomycetidae</taxon>
        <taxon>Hypocreales</taxon>
        <taxon>Stachybotryaceae</taxon>
        <taxon>Stachybotrys</taxon>
    </lineage>
</organism>
<evidence type="ECO:0000313" key="4">
    <source>
        <dbReference type="Proteomes" id="UP000813444"/>
    </source>
</evidence>
<dbReference type="GO" id="GO:0045944">
    <property type="term" value="P:positive regulation of transcription by RNA polymerase II"/>
    <property type="evidence" value="ECO:0007669"/>
    <property type="project" value="TreeGrafter"/>
</dbReference>
<dbReference type="Proteomes" id="UP000813444">
    <property type="component" value="Unassembled WGS sequence"/>
</dbReference>
<gene>
    <name evidence="3" type="ORF">B0I35DRAFT_451742</name>
</gene>
<accession>A0A8K0SU03</accession>
<evidence type="ECO:0000313" key="3">
    <source>
        <dbReference type="EMBL" id="KAH7316944.1"/>
    </source>
</evidence>
<protein>
    <submittedName>
        <fullName evidence="3">Fungal-specific transcription factor domain-containing protein</fullName>
    </submittedName>
</protein>
<dbReference type="PANTHER" id="PTHR37534:SF26">
    <property type="entry name" value="TRANSCRIPTION FACTOR, PUTATIVE-RELATED"/>
    <property type="match status" value="1"/>
</dbReference>
<reference evidence="3" key="1">
    <citation type="journal article" date="2021" name="Nat. Commun.">
        <title>Genetic determinants of endophytism in the Arabidopsis root mycobiome.</title>
        <authorList>
            <person name="Mesny F."/>
            <person name="Miyauchi S."/>
            <person name="Thiergart T."/>
            <person name="Pickel B."/>
            <person name="Atanasova L."/>
            <person name="Karlsson M."/>
            <person name="Huettel B."/>
            <person name="Barry K.W."/>
            <person name="Haridas S."/>
            <person name="Chen C."/>
            <person name="Bauer D."/>
            <person name="Andreopoulos W."/>
            <person name="Pangilinan J."/>
            <person name="LaButti K."/>
            <person name="Riley R."/>
            <person name="Lipzen A."/>
            <person name="Clum A."/>
            <person name="Drula E."/>
            <person name="Henrissat B."/>
            <person name="Kohler A."/>
            <person name="Grigoriev I.V."/>
            <person name="Martin F.M."/>
            <person name="Hacquard S."/>
        </authorList>
    </citation>
    <scope>NUCLEOTIDE SEQUENCE</scope>
    <source>
        <strain evidence="3">MPI-CAGE-CH-0235</strain>
    </source>
</reference>
<keyword evidence="4" id="KW-1185">Reference proteome</keyword>
<keyword evidence="2" id="KW-0539">Nucleus</keyword>
<dbReference type="InterPro" id="IPR021858">
    <property type="entry name" value="Fun_TF"/>
</dbReference>
<dbReference type="GO" id="GO:0003700">
    <property type="term" value="F:DNA-binding transcription factor activity"/>
    <property type="evidence" value="ECO:0007669"/>
    <property type="project" value="TreeGrafter"/>
</dbReference>
<dbReference type="GO" id="GO:0005634">
    <property type="term" value="C:nucleus"/>
    <property type="evidence" value="ECO:0007669"/>
    <property type="project" value="UniProtKB-SubCell"/>
</dbReference>
<proteinExistence type="predicted"/>
<name>A0A8K0SU03_9HYPO</name>
<dbReference type="EMBL" id="JAGPNK010000008">
    <property type="protein sequence ID" value="KAH7316944.1"/>
    <property type="molecule type" value="Genomic_DNA"/>
</dbReference>